<evidence type="ECO:0000313" key="1">
    <source>
        <dbReference type="EMBL" id="WOL07633.1"/>
    </source>
</evidence>
<protein>
    <submittedName>
        <fullName evidence="1">Carotenoid 9,10(9',10')-cleavage dioxygenase 1-like</fullName>
    </submittedName>
</protein>
<sequence length="69" mass="7439">MWLRAIALTGDSRTSVVDDKGNFAPVNEIGEAVEISAIQGKIPRDFPQGIYLRAGKIALISAMKSYICA</sequence>
<dbReference type="GO" id="GO:0051213">
    <property type="term" value="F:dioxygenase activity"/>
    <property type="evidence" value="ECO:0007669"/>
    <property type="project" value="UniProtKB-KW"/>
</dbReference>
<accession>A0AAQ3QFT9</accession>
<reference evidence="1 2" key="1">
    <citation type="submission" date="2023-10" db="EMBL/GenBank/DDBJ databases">
        <title>Chromosome-scale genome assembly provides insights into flower coloration mechanisms of Canna indica.</title>
        <authorList>
            <person name="Li C."/>
        </authorList>
    </citation>
    <scope>NUCLEOTIDE SEQUENCE [LARGE SCALE GENOMIC DNA]</scope>
    <source>
        <tissue evidence="1">Flower</tissue>
    </source>
</reference>
<keyword evidence="1" id="KW-0223">Dioxygenase</keyword>
<dbReference type="AlphaFoldDB" id="A0AAQ3QFT9"/>
<name>A0AAQ3QFT9_9LILI</name>
<dbReference type="Proteomes" id="UP001327560">
    <property type="component" value="Chromosome 5"/>
</dbReference>
<keyword evidence="1" id="KW-0560">Oxidoreductase</keyword>
<gene>
    <name evidence="1" type="ORF">Cni_G16378</name>
</gene>
<keyword evidence="2" id="KW-1185">Reference proteome</keyword>
<dbReference type="EMBL" id="CP136894">
    <property type="protein sequence ID" value="WOL07633.1"/>
    <property type="molecule type" value="Genomic_DNA"/>
</dbReference>
<proteinExistence type="predicted"/>
<evidence type="ECO:0000313" key="2">
    <source>
        <dbReference type="Proteomes" id="UP001327560"/>
    </source>
</evidence>
<organism evidence="1 2">
    <name type="scientific">Canna indica</name>
    <name type="common">Indian-shot</name>
    <dbReference type="NCBI Taxonomy" id="4628"/>
    <lineage>
        <taxon>Eukaryota</taxon>
        <taxon>Viridiplantae</taxon>
        <taxon>Streptophyta</taxon>
        <taxon>Embryophyta</taxon>
        <taxon>Tracheophyta</taxon>
        <taxon>Spermatophyta</taxon>
        <taxon>Magnoliopsida</taxon>
        <taxon>Liliopsida</taxon>
        <taxon>Zingiberales</taxon>
        <taxon>Cannaceae</taxon>
        <taxon>Canna</taxon>
    </lineage>
</organism>